<evidence type="ECO:0000256" key="6">
    <source>
        <dbReference type="SAM" id="MobiDB-lite"/>
    </source>
</evidence>
<evidence type="ECO:0000256" key="5">
    <source>
        <dbReference type="RuleBase" id="RU003495"/>
    </source>
</evidence>
<reference evidence="9 10" key="1">
    <citation type="journal article" date="2020" name="Microorganisms">
        <title>Osmotic Adaptation and Compatible Solute Biosynthesis of Phototrophic Bacteria as Revealed from Genome Analyses.</title>
        <authorList>
            <person name="Imhoff J.F."/>
            <person name="Rahn T."/>
            <person name="Kunzel S."/>
            <person name="Keller A."/>
            <person name="Neulinger S.C."/>
        </authorList>
    </citation>
    <scope>NUCLEOTIDE SEQUENCE [LARGE SCALE GENOMIC DNA]</scope>
    <source>
        <strain evidence="9 10">DSM 9895</strain>
    </source>
</reference>
<evidence type="ECO:0000259" key="8">
    <source>
        <dbReference type="PROSITE" id="PS51724"/>
    </source>
</evidence>
<dbReference type="EC" id="4.2.2.-" evidence="4"/>
<name>A0ABS1DCU4_9PROT</name>
<dbReference type="Pfam" id="PF03330">
    <property type="entry name" value="DPBB_1"/>
    <property type="match status" value="1"/>
</dbReference>
<dbReference type="SUPFAM" id="SSF50685">
    <property type="entry name" value="Barwin-like endoglucanases"/>
    <property type="match status" value="1"/>
</dbReference>
<keyword evidence="1 7" id="KW-0732">Signal</keyword>
<dbReference type="PROSITE" id="PS51724">
    <property type="entry name" value="SPOR"/>
    <property type="match status" value="1"/>
</dbReference>
<organism evidence="9 10">
    <name type="scientific">Rhodovibrio sodomensis</name>
    <dbReference type="NCBI Taxonomy" id="1088"/>
    <lineage>
        <taxon>Bacteria</taxon>
        <taxon>Pseudomonadati</taxon>
        <taxon>Pseudomonadota</taxon>
        <taxon>Alphaproteobacteria</taxon>
        <taxon>Rhodospirillales</taxon>
        <taxon>Rhodovibrionaceae</taxon>
        <taxon>Rhodovibrio</taxon>
    </lineage>
</organism>
<keyword evidence="4" id="KW-0472">Membrane</keyword>
<dbReference type="EMBL" id="NRRL01000016">
    <property type="protein sequence ID" value="MBK1668039.1"/>
    <property type="molecule type" value="Genomic_DNA"/>
</dbReference>
<dbReference type="InterPro" id="IPR009009">
    <property type="entry name" value="RlpA-like_DPBB"/>
</dbReference>
<evidence type="ECO:0000256" key="3">
    <source>
        <dbReference type="ARBA" id="ARBA00023316"/>
    </source>
</evidence>
<evidence type="ECO:0000256" key="7">
    <source>
        <dbReference type="SAM" id="SignalP"/>
    </source>
</evidence>
<gene>
    <name evidence="4" type="primary">rlpA</name>
    <name evidence="9" type="ORF">CKO28_08315</name>
</gene>
<dbReference type="Gene3D" id="3.30.70.1070">
    <property type="entry name" value="Sporulation related repeat"/>
    <property type="match status" value="1"/>
</dbReference>
<comment type="similarity">
    <text evidence="4 5">Belongs to the RlpA family.</text>
</comment>
<feature type="chain" id="PRO_5047525488" description="Endolytic peptidoglycan transglycosylase RlpA" evidence="7">
    <location>
        <begin position="27"/>
        <end position="331"/>
    </location>
</feature>
<evidence type="ECO:0000256" key="4">
    <source>
        <dbReference type="HAMAP-Rule" id="MF_02071"/>
    </source>
</evidence>
<dbReference type="PROSITE" id="PS51257">
    <property type="entry name" value="PROKAR_LIPOPROTEIN"/>
    <property type="match status" value="1"/>
</dbReference>
<dbReference type="PANTHER" id="PTHR34183">
    <property type="entry name" value="ENDOLYTIC PEPTIDOGLYCAN TRANSGLYCOSYLASE RLPA"/>
    <property type="match status" value="1"/>
</dbReference>
<keyword evidence="3 4" id="KW-0961">Cell wall biogenesis/degradation</keyword>
<keyword evidence="4" id="KW-0449">Lipoprotein</keyword>
<dbReference type="InterPro" id="IPR007730">
    <property type="entry name" value="SPOR-like_dom"/>
</dbReference>
<dbReference type="SUPFAM" id="SSF110997">
    <property type="entry name" value="Sporulation related repeat"/>
    <property type="match status" value="1"/>
</dbReference>
<evidence type="ECO:0000313" key="9">
    <source>
        <dbReference type="EMBL" id="MBK1668039.1"/>
    </source>
</evidence>
<comment type="caution">
    <text evidence="9">The sequence shown here is derived from an EMBL/GenBank/DDBJ whole genome shotgun (WGS) entry which is preliminary data.</text>
</comment>
<dbReference type="Proteomes" id="UP001296873">
    <property type="component" value="Unassembled WGS sequence"/>
</dbReference>
<dbReference type="Gene3D" id="2.40.40.10">
    <property type="entry name" value="RlpA-like domain"/>
    <property type="match status" value="1"/>
</dbReference>
<evidence type="ECO:0000256" key="2">
    <source>
        <dbReference type="ARBA" id="ARBA00023239"/>
    </source>
</evidence>
<feature type="domain" description="SPOR" evidence="8">
    <location>
        <begin position="253"/>
        <end position="331"/>
    </location>
</feature>
<keyword evidence="4" id="KW-0564">Palmitate</keyword>
<dbReference type="CDD" id="cd22268">
    <property type="entry name" value="DPBB_RlpA-like"/>
    <property type="match status" value="1"/>
</dbReference>
<keyword evidence="2 4" id="KW-0456">Lyase</keyword>
<dbReference type="InterPro" id="IPR036908">
    <property type="entry name" value="RlpA-like_sf"/>
</dbReference>
<dbReference type="NCBIfam" id="TIGR00413">
    <property type="entry name" value="rlpA"/>
    <property type="match status" value="1"/>
</dbReference>
<evidence type="ECO:0000313" key="10">
    <source>
        <dbReference type="Proteomes" id="UP001296873"/>
    </source>
</evidence>
<dbReference type="Pfam" id="PF05036">
    <property type="entry name" value="SPOR"/>
    <property type="match status" value="1"/>
</dbReference>
<comment type="subcellular location">
    <subcellularLocation>
        <location evidence="4">Cell membrane</location>
        <topology evidence="4">Lipid-anchor</topology>
    </subcellularLocation>
</comment>
<dbReference type="InterPro" id="IPR012997">
    <property type="entry name" value="RplA"/>
</dbReference>
<dbReference type="PANTHER" id="PTHR34183:SF1">
    <property type="entry name" value="ENDOLYTIC PEPTIDOGLYCAN TRANSGLYCOSYLASE RLPA"/>
    <property type="match status" value="1"/>
</dbReference>
<proteinExistence type="inferred from homology"/>
<dbReference type="InterPro" id="IPR034718">
    <property type="entry name" value="RlpA"/>
</dbReference>
<dbReference type="HAMAP" id="MF_02071">
    <property type="entry name" value="RlpA"/>
    <property type="match status" value="1"/>
</dbReference>
<sequence>MPALTPRRAGLALVAAALLLGGCAETQLIAHTAKQAREAVTEDAERGRGGTYKVGNPYQIAGVWYHPKANYEYVETGIASWYGPGFHGETTANGETYDQNDLTAAHRTLPMPSIVRVTNLENGKSIKLRVNDRGPFARGRIIDVSARAAELLEFKQQGTAKVRVEIVEEESRRLAGDSLNRPDTGEAPRAVPTGAVETASLSDDTAPSRQQSDARAASAASNSAASTSGASNGARTRDDAGQPELDGEVAQQPVQDTSIFVQAGAFTQYDNANRLRAKLSPLGNAQIERARVNDRQFFRVRLGPLRDVATADKLLNRVVNQGYTRAQVVVD</sequence>
<comment type="function">
    <text evidence="4">Lytic transglycosylase with a strong preference for naked glycan strands that lack stem peptides.</text>
</comment>
<keyword evidence="4" id="KW-1003">Cell membrane</keyword>
<feature type="signal peptide" evidence="7">
    <location>
        <begin position="1"/>
        <end position="26"/>
    </location>
</feature>
<dbReference type="InterPro" id="IPR036680">
    <property type="entry name" value="SPOR-like_sf"/>
</dbReference>
<keyword evidence="10" id="KW-1185">Reference proteome</keyword>
<accession>A0ABS1DCU4</accession>
<protein>
    <recommendedName>
        <fullName evidence="4">Endolytic peptidoglycan transglycosylase RlpA</fullName>
        <ecNumber evidence="4">4.2.2.-</ecNumber>
    </recommendedName>
</protein>
<feature type="compositionally biased region" description="Low complexity" evidence="6">
    <location>
        <begin position="214"/>
        <end position="234"/>
    </location>
</feature>
<evidence type="ECO:0000256" key="1">
    <source>
        <dbReference type="ARBA" id="ARBA00022729"/>
    </source>
</evidence>
<feature type="region of interest" description="Disordered" evidence="6">
    <location>
        <begin position="171"/>
        <end position="253"/>
    </location>
</feature>
<feature type="compositionally biased region" description="Polar residues" evidence="6">
    <location>
        <begin position="199"/>
        <end position="213"/>
    </location>
</feature>
<dbReference type="RefSeq" id="WP_200340209.1">
    <property type="nucleotide sequence ID" value="NZ_NRRL01000016.1"/>
</dbReference>